<feature type="domain" description="Glycosyltransferase 2-like" evidence="2">
    <location>
        <begin position="395"/>
        <end position="552"/>
    </location>
</feature>
<evidence type="ECO:0000259" key="2">
    <source>
        <dbReference type="Pfam" id="PF00535"/>
    </source>
</evidence>
<dbReference type="InterPro" id="IPR029044">
    <property type="entry name" value="Nucleotide-diphossugar_trans"/>
</dbReference>
<feature type="compositionally biased region" description="Pro residues" evidence="1">
    <location>
        <begin position="70"/>
        <end position="83"/>
    </location>
</feature>
<dbReference type="PANTHER" id="PTHR43685:SF2">
    <property type="entry name" value="GLYCOSYLTRANSFERASE 2-LIKE DOMAIN-CONTAINING PROTEIN"/>
    <property type="match status" value="1"/>
</dbReference>
<proteinExistence type="predicted"/>
<protein>
    <submittedName>
        <fullName evidence="3">Glycosyltransferase family 2 protein</fullName>
    </submittedName>
</protein>
<name>A0A6I6AFY3_9PLAN</name>
<keyword evidence="3" id="KW-0808">Transferase</keyword>
<accession>A0A6I6AFY3</accession>
<gene>
    <name evidence="3" type="ORF">F1728_15495</name>
</gene>
<dbReference type="Pfam" id="PF00535">
    <property type="entry name" value="Glycos_transf_2"/>
    <property type="match status" value="1"/>
</dbReference>
<dbReference type="InterPro" id="IPR001173">
    <property type="entry name" value="Glyco_trans_2-like"/>
</dbReference>
<feature type="compositionally biased region" description="Basic and acidic residues" evidence="1">
    <location>
        <begin position="84"/>
        <end position="94"/>
    </location>
</feature>
<sequence>MQQDAGILHALNQFRRFDNSEVAAAQFSERIFACNNCPRRSGQRCLTHGSNCTDFAKPQSNSCPVWEGNAPPPVPARPAPEPQRPQRPERAEVRRQQVQNLVVITCYFNPLSDPRVADNASRFRESINVPVQFCELSFDGEFLFDDSIKISGDESARFIWQKERLLNIAIEQLPESVDAVAVVDADLIFRNRNWFLDTLRRLQTADVVQCFDSVEYETETGSVEKSYPSFARSLKGRPGMPGGAVAFRRSILGKDGFHEENILGGGDSVMMRRWETSGLKIDSVPGVVRHLYHGDHGDRQQVSRYEALKKAGFDFQKHIDSTPSKPLTWSAVAGVSEVMKVARHFFESRTGARSESNARSGLQRQAPPKLIPTITANIEPKKQRETFSCDVILPYNQPNYHYLEDSIKSVLNQNFAETTIHLINDGMESDPVGWEYSRLGNVRLYKNADGPVGPYVTLNRLFDHLEHGYFANQDSDDISLPMRFYKSFQAIGRGYQIVGGAMEQFVTYDDGNRRMKNALSMKPYHYSGIVRFGSPSGNIVNSTALISKSVYESCNGMAPWKAGADSEFYERAILAGFRVAALSDVVALRRLHNPSLSNDQVTSGHGSDFREQIKQWTVESIERQKLGPDHSIGGLAKHRNDKQLEVLKGK</sequence>
<dbReference type="SUPFAM" id="SSF53448">
    <property type="entry name" value="Nucleotide-diphospho-sugar transferases"/>
    <property type="match status" value="2"/>
</dbReference>
<dbReference type="GO" id="GO:0016740">
    <property type="term" value="F:transferase activity"/>
    <property type="evidence" value="ECO:0007669"/>
    <property type="project" value="UniProtKB-KW"/>
</dbReference>
<evidence type="ECO:0000256" key="1">
    <source>
        <dbReference type="SAM" id="MobiDB-lite"/>
    </source>
</evidence>
<evidence type="ECO:0000313" key="4">
    <source>
        <dbReference type="Proteomes" id="UP000427281"/>
    </source>
</evidence>
<dbReference type="InterPro" id="IPR050834">
    <property type="entry name" value="Glycosyltransf_2"/>
</dbReference>
<keyword evidence="4" id="KW-1185">Reference proteome</keyword>
<organism evidence="3 4">
    <name type="scientific">Gimesia benthica</name>
    <dbReference type="NCBI Taxonomy" id="2608982"/>
    <lineage>
        <taxon>Bacteria</taxon>
        <taxon>Pseudomonadati</taxon>
        <taxon>Planctomycetota</taxon>
        <taxon>Planctomycetia</taxon>
        <taxon>Planctomycetales</taxon>
        <taxon>Planctomycetaceae</taxon>
        <taxon>Gimesia</taxon>
    </lineage>
</organism>
<dbReference type="Gene3D" id="3.90.550.10">
    <property type="entry name" value="Spore Coat Polysaccharide Biosynthesis Protein SpsA, Chain A"/>
    <property type="match status" value="2"/>
</dbReference>
<feature type="region of interest" description="Disordered" evidence="1">
    <location>
        <begin position="67"/>
        <end position="94"/>
    </location>
</feature>
<dbReference type="PANTHER" id="PTHR43685">
    <property type="entry name" value="GLYCOSYLTRANSFERASE"/>
    <property type="match status" value="1"/>
</dbReference>
<dbReference type="EMBL" id="CP043930">
    <property type="protein sequence ID" value="QGQ24001.1"/>
    <property type="molecule type" value="Genomic_DNA"/>
</dbReference>
<dbReference type="KEGG" id="gim:F1728_15495"/>
<reference evidence="3 4" key="1">
    <citation type="submission" date="2019-09" db="EMBL/GenBank/DDBJ databases">
        <title>Gimesia benthica sp. nov., a novel bacterium isolated from deep-sea water of the Northwest Indian Ocean.</title>
        <authorList>
            <person name="Dai X."/>
        </authorList>
    </citation>
    <scope>NUCLEOTIDE SEQUENCE [LARGE SCALE GENOMIC DNA]</scope>
    <source>
        <strain evidence="3 4">E7</strain>
    </source>
</reference>
<dbReference type="Proteomes" id="UP000427281">
    <property type="component" value="Chromosome"/>
</dbReference>
<evidence type="ECO:0000313" key="3">
    <source>
        <dbReference type="EMBL" id="QGQ24001.1"/>
    </source>
</evidence>
<dbReference type="AlphaFoldDB" id="A0A6I6AFY3"/>